<keyword evidence="9" id="KW-0234">DNA repair</keyword>
<keyword evidence="5 14" id="KW-0347">Helicase</keyword>
<gene>
    <name evidence="17" type="ORF">FB461_1760</name>
</gene>
<comment type="catalytic activity">
    <reaction evidence="11">
        <text>Couples ATP hydrolysis with the unwinding of duplex DNA by translocating in the 3'-5' direction.</text>
        <dbReference type="EC" id="5.6.2.4"/>
    </reaction>
</comment>
<dbReference type="GO" id="GO:0004527">
    <property type="term" value="F:exonuclease activity"/>
    <property type="evidence" value="ECO:0007669"/>
    <property type="project" value="UniProtKB-KW"/>
</dbReference>
<evidence type="ECO:0000256" key="8">
    <source>
        <dbReference type="ARBA" id="ARBA00023125"/>
    </source>
</evidence>
<dbReference type="GO" id="GO:0003677">
    <property type="term" value="F:DNA binding"/>
    <property type="evidence" value="ECO:0007669"/>
    <property type="project" value="UniProtKB-KW"/>
</dbReference>
<keyword evidence="10" id="KW-0413">Isomerase</keyword>
<evidence type="ECO:0000256" key="1">
    <source>
        <dbReference type="ARBA" id="ARBA00022722"/>
    </source>
</evidence>
<feature type="binding site" evidence="14">
    <location>
        <begin position="32"/>
        <end position="39"/>
    </location>
    <ligand>
        <name>ATP</name>
        <dbReference type="ChEBI" id="CHEBI:30616"/>
    </ligand>
</feature>
<evidence type="ECO:0000256" key="3">
    <source>
        <dbReference type="ARBA" id="ARBA00022763"/>
    </source>
</evidence>
<dbReference type="InterPro" id="IPR000212">
    <property type="entry name" value="DNA_helicase_UvrD/REP"/>
</dbReference>
<evidence type="ECO:0000259" key="15">
    <source>
        <dbReference type="PROSITE" id="PS51198"/>
    </source>
</evidence>
<evidence type="ECO:0000256" key="6">
    <source>
        <dbReference type="ARBA" id="ARBA00022839"/>
    </source>
</evidence>
<feature type="domain" description="UvrD-like helicase ATP-binding" evidence="15">
    <location>
        <begin position="11"/>
        <end position="428"/>
    </location>
</feature>
<reference evidence="17 18" key="1">
    <citation type="submission" date="2019-06" db="EMBL/GenBank/DDBJ databases">
        <title>Sequencing the genomes of 1000 actinobacteria strains.</title>
        <authorList>
            <person name="Klenk H.-P."/>
        </authorList>
    </citation>
    <scope>NUCLEOTIDE SEQUENCE [LARGE SCALE GENOMIC DNA]</scope>
    <source>
        <strain evidence="17 18">DSM 4813</strain>
    </source>
</reference>
<dbReference type="PANTHER" id="PTHR11070">
    <property type="entry name" value="UVRD / RECB / PCRA DNA HELICASE FAMILY MEMBER"/>
    <property type="match status" value="1"/>
</dbReference>
<dbReference type="AlphaFoldDB" id="A0A542ZP36"/>
<dbReference type="InterPro" id="IPR011604">
    <property type="entry name" value="PDDEXK-like_dom_sf"/>
</dbReference>
<proteinExistence type="predicted"/>
<dbReference type="PROSITE" id="PS51217">
    <property type="entry name" value="UVRD_HELICASE_CTER"/>
    <property type="match status" value="1"/>
</dbReference>
<keyword evidence="2 14" id="KW-0547">Nucleotide-binding</keyword>
<evidence type="ECO:0000256" key="5">
    <source>
        <dbReference type="ARBA" id="ARBA00022806"/>
    </source>
</evidence>
<keyword evidence="1" id="KW-0540">Nuclease</keyword>
<feature type="domain" description="UvrD-like helicase C-terminal" evidence="16">
    <location>
        <begin position="458"/>
        <end position="782"/>
    </location>
</feature>
<dbReference type="EC" id="5.6.2.4" evidence="12"/>
<dbReference type="Gene3D" id="3.90.320.10">
    <property type="match status" value="1"/>
</dbReference>
<protein>
    <recommendedName>
        <fullName evidence="12">DNA 3'-5' helicase</fullName>
        <ecNumber evidence="12">5.6.2.4</ecNumber>
    </recommendedName>
</protein>
<dbReference type="Gene3D" id="3.40.50.300">
    <property type="entry name" value="P-loop containing nucleotide triphosphate hydrolases"/>
    <property type="match status" value="4"/>
</dbReference>
<sequence length="1169" mass="124775">MTLGNDVRSGLADADNRHAAVHPGTATVFLNAGAGTGKTKTLVDAIVGLLEDNEGLRLPEIAAVTFTEKAAAELKGRLRLELVARRDRSPDRARWEAVLADLDLMRIGTIHSFALSILREYPLEAGCPPEIDVMDDAAHGAMMSRLWTEAISTLTTDAVDSTLARTMYRTLRSRATLRDVVESLVTHPAARLRPAPATWSHPGAEELRRAWIEHSARKWRAARDYGLVVEALIEAEFDELACLPILLDMARPTDAMLDGDNPSPLAPVLVDLQQSLCDRLLRRWLAPVGEVIDRYRAERIRTGQLMFDDIISLAHGLLTDPAKADVRRRLRAKIRHIFVDEFQDTDARQVGIVTNLLAEEDAEVVHLAGGEDVPRVRPGSLFVVGDRLQSIYGFRGADVRQYERVRDAWGALTGTGQVLDLTTNFRSEPALVDWFNDLFATWFSDANPNNGGYCGLTSPPGWHSAEVSEPDYGPLVTALRVGPGTDAEDWVPQHVDLSGKISSEVARAAEAEAIVSALAAATGLDVSDQDLPGSGAHAPRALLASQPWRAIVGIDRETGEPIRRPITPGDCAILVPAKTGIASLLRELRRQGLPFRVQGSALLHQTPQIIEVARIVRAVADPTDEIALVEALRTSLLACSDADLYAWSQLVGRYRWSPGIDLDDSLLEGGERIAVHRVRDALSTLGAWRASAHDAVALVEAILFQTPALDIADDWDQAGEQWGAYTFLLDETRAWQDATGGALSSFAEHLEALIDPESKAPDTSVIGEGDAIEVMTIHQAKGLTFPVVAFWGLSSSKSVKSDSVIASADGDIELSIKAPLQTAGIAAARSAAAIASDAERERLWYVAFTRARSHVIMAACATGRDGSLKAQVGGPVFAALAAAHDRGGTSDGRFGWATRIVRGAPLPPPPGDALQDETSVAFPTVDEWRASHDAAIATLPAQTYEVVTERAHALGNDAAILGGGESASTTRGEAPIGDAGNDVGANNLGAGLGSAFGSAVHLALQLAHAGFSPGQAAAKAVADTDLEDDAAPTVARFAASCQARLDELDLQPANYWFEAPVADFSFRDSLKTSSAHNVQQSAARYDESGDQATPAVSGLIGTADFVYVADGAVHVLDFKTDRAIAPEQKAAYLRQVAAYRDVIAAATGLAPGRALLCHARANGPADLIG</sequence>
<name>A0A542ZP36_RARFA</name>
<dbReference type="Pfam" id="PF13361">
    <property type="entry name" value="UvrD_C"/>
    <property type="match status" value="1"/>
</dbReference>
<dbReference type="InterPro" id="IPR014016">
    <property type="entry name" value="UvrD-like_ATP-bd"/>
</dbReference>
<dbReference type="OrthoDB" id="9810135at2"/>
<evidence type="ECO:0000313" key="17">
    <source>
        <dbReference type="EMBL" id="TQL62123.1"/>
    </source>
</evidence>
<dbReference type="Pfam" id="PF12705">
    <property type="entry name" value="PDDEXK_1"/>
    <property type="match status" value="1"/>
</dbReference>
<dbReference type="RefSeq" id="WP_142121144.1">
    <property type="nucleotide sequence ID" value="NZ_BAAASV010000002.1"/>
</dbReference>
<comment type="caution">
    <text evidence="17">The sequence shown here is derived from an EMBL/GenBank/DDBJ whole genome shotgun (WGS) entry which is preliminary data.</text>
</comment>
<evidence type="ECO:0000256" key="4">
    <source>
        <dbReference type="ARBA" id="ARBA00022801"/>
    </source>
</evidence>
<evidence type="ECO:0000256" key="14">
    <source>
        <dbReference type="PROSITE-ProRule" id="PRU00560"/>
    </source>
</evidence>
<dbReference type="SUPFAM" id="SSF52540">
    <property type="entry name" value="P-loop containing nucleoside triphosphate hydrolases"/>
    <property type="match status" value="1"/>
</dbReference>
<dbReference type="Pfam" id="PF00580">
    <property type="entry name" value="UvrD-helicase"/>
    <property type="match status" value="1"/>
</dbReference>
<dbReference type="Gene3D" id="1.10.486.10">
    <property type="entry name" value="PCRA, domain 4"/>
    <property type="match status" value="1"/>
</dbReference>
<dbReference type="EMBL" id="VFOS01000002">
    <property type="protein sequence ID" value="TQL62123.1"/>
    <property type="molecule type" value="Genomic_DNA"/>
</dbReference>
<keyword evidence="7 14" id="KW-0067">ATP-binding</keyword>
<dbReference type="PROSITE" id="PS51198">
    <property type="entry name" value="UVRD_HELICASE_ATP_BIND"/>
    <property type="match status" value="1"/>
</dbReference>
<dbReference type="GO" id="GO:0005524">
    <property type="term" value="F:ATP binding"/>
    <property type="evidence" value="ECO:0007669"/>
    <property type="project" value="UniProtKB-UniRule"/>
</dbReference>
<evidence type="ECO:0000256" key="9">
    <source>
        <dbReference type="ARBA" id="ARBA00023204"/>
    </source>
</evidence>
<organism evidence="17 18">
    <name type="scientific">Rarobacter faecitabidus</name>
    <dbReference type="NCBI Taxonomy" id="13243"/>
    <lineage>
        <taxon>Bacteria</taxon>
        <taxon>Bacillati</taxon>
        <taxon>Actinomycetota</taxon>
        <taxon>Actinomycetes</taxon>
        <taxon>Micrococcales</taxon>
        <taxon>Rarobacteraceae</taxon>
        <taxon>Rarobacter</taxon>
    </lineage>
</organism>
<dbReference type="Proteomes" id="UP000315389">
    <property type="component" value="Unassembled WGS sequence"/>
</dbReference>
<dbReference type="InterPro" id="IPR038726">
    <property type="entry name" value="PDDEXK_AddAB-type"/>
</dbReference>
<keyword evidence="4 14" id="KW-0378">Hydrolase</keyword>
<accession>A0A542ZP36</accession>
<dbReference type="PANTHER" id="PTHR11070:SF2">
    <property type="entry name" value="ATP-DEPENDENT DNA HELICASE SRS2"/>
    <property type="match status" value="1"/>
</dbReference>
<comment type="catalytic activity">
    <reaction evidence="13">
        <text>ATP + H2O = ADP + phosphate + H(+)</text>
        <dbReference type="Rhea" id="RHEA:13065"/>
        <dbReference type="ChEBI" id="CHEBI:15377"/>
        <dbReference type="ChEBI" id="CHEBI:15378"/>
        <dbReference type="ChEBI" id="CHEBI:30616"/>
        <dbReference type="ChEBI" id="CHEBI:43474"/>
        <dbReference type="ChEBI" id="CHEBI:456216"/>
        <dbReference type="EC" id="5.6.2.4"/>
    </reaction>
</comment>
<evidence type="ECO:0000259" key="16">
    <source>
        <dbReference type="PROSITE" id="PS51217"/>
    </source>
</evidence>
<evidence type="ECO:0000256" key="7">
    <source>
        <dbReference type="ARBA" id="ARBA00022840"/>
    </source>
</evidence>
<keyword evidence="3" id="KW-0227">DNA damage</keyword>
<dbReference type="InterPro" id="IPR027417">
    <property type="entry name" value="P-loop_NTPase"/>
</dbReference>
<evidence type="ECO:0000256" key="11">
    <source>
        <dbReference type="ARBA" id="ARBA00034617"/>
    </source>
</evidence>
<evidence type="ECO:0000256" key="2">
    <source>
        <dbReference type="ARBA" id="ARBA00022741"/>
    </source>
</evidence>
<keyword evidence="18" id="KW-1185">Reference proteome</keyword>
<evidence type="ECO:0000256" key="10">
    <source>
        <dbReference type="ARBA" id="ARBA00023235"/>
    </source>
</evidence>
<evidence type="ECO:0000256" key="13">
    <source>
        <dbReference type="ARBA" id="ARBA00048988"/>
    </source>
</evidence>
<keyword evidence="8" id="KW-0238">DNA-binding</keyword>
<dbReference type="InterPro" id="IPR014017">
    <property type="entry name" value="DNA_helicase_UvrD-like_C"/>
</dbReference>
<dbReference type="GO" id="GO:0000725">
    <property type="term" value="P:recombinational repair"/>
    <property type="evidence" value="ECO:0007669"/>
    <property type="project" value="TreeGrafter"/>
</dbReference>
<dbReference type="GO" id="GO:0043138">
    <property type="term" value="F:3'-5' DNA helicase activity"/>
    <property type="evidence" value="ECO:0007669"/>
    <property type="project" value="UniProtKB-EC"/>
</dbReference>
<evidence type="ECO:0000313" key="18">
    <source>
        <dbReference type="Proteomes" id="UP000315389"/>
    </source>
</evidence>
<evidence type="ECO:0000256" key="12">
    <source>
        <dbReference type="ARBA" id="ARBA00034808"/>
    </source>
</evidence>
<keyword evidence="6" id="KW-0269">Exonuclease</keyword>